<dbReference type="GO" id="GO:0004517">
    <property type="term" value="F:nitric-oxide synthase activity"/>
    <property type="evidence" value="ECO:0007669"/>
    <property type="project" value="InterPro"/>
</dbReference>
<evidence type="ECO:0000256" key="5">
    <source>
        <dbReference type="SAM" id="MobiDB-lite"/>
    </source>
</evidence>
<gene>
    <name evidence="7" type="ORF">FH607_017370</name>
</gene>
<dbReference type="InterPro" id="IPR044940">
    <property type="entry name" value="NOS_dom_2"/>
</dbReference>
<proteinExistence type="predicted"/>
<feature type="compositionally biased region" description="Polar residues" evidence="5">
    <location>
        <begin position="441"/>
        <end position="455"/>
    </location>
</feature>
<dbReference type="GO" id="GO:0006809">
    <property type="term" value="P:nitric oxide biosynthetic process"/>
    <property type="evidence" value="ECO:0007669"/>
    <property type="project" value="InterPro"/>
</dbReference>
<protein>
    <submittedName>
        <fullName evidence="7">Nitric oxide synthase oxygenase</fullName>
    </submittedName>
</protein>
<dbReference type="PANTHER" id="PTHR43410:SF1">
    <property type="entry name" value="NITRIC OXIDE SYNTHASE"/>
    <property type="match status" value="1"/>
</dbReference>
<dbReference type="Gene3D" id="3.90.1230.10">
    <property type="entry name" value="Nitric Oxide Synthase, Chain A, domain 3"/>
    <property type="match status" value="1"/>
</dbReference>
<accession>A0A5N6A4L5</accession>
<sequence length="455" mass="50421">MTHDRARCPATTAAPTAAVETAHAAVPVDAADDPGAAPDRRPPDWGEVEEFLRQFHHEEPGQPVPLATRLARVREEIDRTGSYRHTTPELEFGCKIAWRNTARCNGRLYWRSLKILDRRAATTPDEIHRHLLDHLRIATNGGRIRPVISVFAPDTPQRPGPRLWNSQLIRYAGHRSPSGEVVGDPAQVPFTDVVRRLGWQPKGGPHDILPLVVEVPDDRPRLYEVPPEDVLEVPITHPDVPGFDALDLRWYAVPAISHMRMSIGGVNYPLAPFNGWYMGTEIGARNLVDADRYDLLPVVADLLGLDTSSETTLWRDRALVELNVAVLQSFERAGVKITDHHTASRHFLTHVEREESLGRPAPTDWSWIVPPLSGGITPVFHRYYDEDELKPNFFLDDDARARAEGRCPVPHGAPDVPPADAPDAPDAPDVPDARDVPDDAQLSSNEPVVSSPAGS</sequence>
<evidence type="ECO:0000256" key="2">
    <source>
        <dbReference type="ARBA" id="ARBA00022723"/>
    </source>
</evidence>
<dbReference type="InterPro" id="IPR050607">
    <property type="entry name" value="NOS"/>
</dbReference>
<keyword evidence="8" id="KW-1185">Reference proteome</keyword>
<dbReference type="Pfam" id="PF02898">
    <property type="entry name" value="NO_synthase"/>
    <property type="match status" value="1"/>
</dbReference>
<dbReference type="Gene3D" id="3.90.440.10">
    <property type="entry name" value="Nitric Oxide Synthase,Heme Domain,Chain A domain 2"/>
    <property type="match status" value="1"/>
</dbReference>
<evidence type="ECO:0000259" key="6">
    <source>
        <dbReference type="Pfam" id="PF02898"/>
    </source>
</evidence>
<dbReference type="PANTHER" id="PTHR43410">
    <property type="entry name" value="NITRIC OXIDE SYNTHASE OXYGENASE"/>
    <property type="match status" value="1"/>
</dbReference>
<reference evidence="7" key="1">
    <citation type="submission" date="2019-10" db="EMBL/GenBank/DDBJ databases">
        <title>Nonomuraea sp. nov., isolated from Phyllanthus amarus.</title>
        <authorList>
            <person name="Klykleung N."/>
            <person name="Tanasupawat S."/>
        </authorList>
    </citation>
    <scope>NUCLEOTIDE SEQUENCE [LARGE SCALE GENOMIC DNA]</scope>
    <source>
        <strain evidence="7">3MP-10</strain>
    </source>
</reference>
<keyword evidence="2" id="KW-0479">Metal-binding</keyword>
<dbReference type="InterPro" id="IPR004030">
    <property type="entry name" value="NOS_N"/>
</dbReference>
<dbReference type="InterPro" id="IPR044943">
    <property type="entry name" value="NOS_dom_1"/>
</dbReference>
<feature type="domain" description="Nitric oxide synthase (NOS)" evidence="6">
    <location>
        <begin position="47"/>
        <end position="399"/>
    </location>
</feature>
<comment type="caution">
    <text evidence="7">The sequence shown here is derived from an EMBL/GenBank/DDBJ whole genome shotgun (WGS) entry which is preliminary data.</text>
</comment>
<dbReference type="CDD" id="cd00575">
    <property type="entry name" value="NOS_oxygenase"/>
    <property type="match status" value="1"/>
</dbReference>
<keyword evidence="1" id="KW-0349">Heme</keyword>
<dbReference type="Proteomes" id="UP000314251">
    <property type="component" value="Unassembled WGS sequence"/>
</dbReference>
<feature type="region of interest" description="Disordered" evidence="5">
    <location>
        <begin position="404"/>
        <end position="455"/>
    </location>
</feature>
<dbReference type="Gene3D" id="3.90.340.10">
    <property type="entry name" value="Nitric Oxide Synthase, Chain A, domain 1"/>
    <property type="match status" value="1"/>
</dbReference>
<dbReference type="RefSeq" id="WP_139669564.1">
    <property type="nucleotide sequence ID" value="NZ_VDLY02000011.1"/>
</dbReference>
<dbReference type="EMBL" id="VDLY02000011">
    <property type="protein sequence ID" value="KAB8163724.1"/>
    <property type="molecule type" value="Genomic_DNA"/>
</dbReference>
<evidence type="ECO:0000256" key="1">
    <source>
        <dbReference type="ARBA" id="ARBA00022617"/>
    </source>
</evidence>
<dbReference type="AlphaFoldDB" id="A0A5N6A4L5"/>
<dbReference type="GO" id="GO:0046872">
    <property type="term" value="F:metal ion binding"/>
    <property type="evidence" value="ECO:0007669"/>
    <property type="project" value="UniProtKB-KW"/>
</dbReference>
<organism evidence="7 8">
    <name type="scientific">Streptomyces mimosae</name>
    <dbReference type="NCBI Taxonomy" id="2586635"/>
    <lineage>
        <taxon>Bacteria</taxon>
        <taxon>Bacillati</taxon>
        <taxon>Actinomycetota</taxon>
        <taxon>Actinomycetes</taxon>
        <taxon>Kitasatosporales</taxon>
        <taxon>Streptomycetaceae</taxon>
        <taxon>Streptomyces</taxon>
    </lineage>
</organism>
<evidence type="ECO:0000256" key="4">
    <source>
        <dbReference type="ARBA" id="ARBA00023004"/>
    </source>
</evidence>
<dbReference type="SUPFAM" id="SSF56512">
    <property type="entry name" value="Nitric oxide (NO) synthase oxygenase domain"/>
    <property type="match status" value="1"/>
</dbReference>
<dbReference type="InterPro" id="IPR036119">
    <property type="entry name" value="NOS_N_sf"/>
</dbReference>
<dbReference type="InterPro" id="IPR044944">
    <property type="entry name" value="NOS_dom_3"/>
</dbReference>
<dbReference type="OrthoDB" id="3398374at2"/>
<evidence type="ECO:0000313" key="8">
    <source>
        <dbReference type="Proteomes" id="UP000314251"/>
    </source>
</evidence>
<keyword evidence="3" id="KW-0560">Oxidoreductase</keyword>
<evidence type="ECO:0000256" key="3">
    <source>
        <dbReference type="ARBA" id="ARBA00023002"/>
    </source>
</evidence>
<keyword evidence="4" id="KW-0408">Iron</keyword>
<evidence type="ECO:0000313" key="7">
    <source>
        <dbReference type="EMBL" id="KAB8163724.1"/>
    </source>
</evidence>
<name>A0A5N6A4L5_9ACTN</name>